<evidence type="ECO:0000256" key="1">
    <source>
        <dbReference type="SAM" id="MobiDB-lite"/>
    </source>
</evidence>
<evidence type="ECO:0000313" key="2">
    <source>
        <dbReference type="EMBL" id="RKP10070.1"/>
    </source>
</evidence>
<keyword evidence="3" id="KW-1185">Reference proteome</keyword>
<feature type="region of interest" description="Disordered" evidence="1">
    <location>
        <begin position="293"/>
        <end position="314"/>
    </location>
</feature>
<feature type="compositionally biased region" description="Polar residues" evidence="1">
    <location>
        <begin position="304"/>
        <end position="314"/>
    </location>
</feature>
<feature type="region of interest" description="Disordered" evidence="1">
    <location>
        <begin position="149"/>
        <end position="184"/>
    </location>
</feature>
<proteinExistence type="predicted"/>
<dbReference type="Proteomes" id="UP000271241">
    <property type="component" value="Unassembled WGS sequence"/>
</dbReference>
<organism evidence="2 3">
    <name type="scientific">Thamnocephalis sphaerospora</name>
    <dbReference type="NCBI Taxonomy" id="78915"/>
    <lineage>
        <taxon>Eukaryota</taxon>
        <taxon>Fungi</taxon>
        <taxon>Fungi incertae sedis</taxon>
        <taxon>Zoopagomycota</taxon>
        <taxon>Zoopagomycotina</taxon>
        <taxon>Zoopagomycetes</taxon>
        <taxon>Zoopagales</taxon>
        <taxon>Sigmoideomycetaceae</taxon>
        <taxon>Thamnocephalis</taxon>
    </lineage>
</organism>
<name>A0A4P9XX96_9FUNG</name>
<feature type="compositionally biased region" description="Basic and acidic residues" evidence="1">
    <location>
        <begin position="170"/>
        <end position="183"/>
    </location>
</feature>
<evidence type="ECO:0000313" key="3">
    <source>
        <dbReference type="Proteomes" id="UP000271241"/>
    </source>
</evidence>
<feature type="region of interest" description="Disordered" evidence="1">
    <location>
        <begin position="15"/>
        <end position="80"/>
    </location>
</feature>
<protein>
    <submittedName>
        <fullName evidence="2">Uncharacterized protein</fullName>
    </submittedName>
</protein>
<feature type="compositionally biased region" description="Basic residues" evidence="1">
    <location>
        <begin position="159"/>
        <end position="169"/>
    </location>
</feature>
<reference evidence="3" key="1">
    <citation type="journal article" date="2018" name="Nat. Microbiol.">
        <title>Leveraging single-cell genomics to expand the fungal tree of life.</title>
        <authorList>
            <person name="Ahrendt S.R."/>
            <person name="Quandt C.A."/>
            <person name="Ciobanu D."/>
            <person name="Clum A."/>
            <person name="Salamov A."/>
            <person name="Andreopoulos B."/>
            <person name="Cheng J.F."/>
            <person name="Woyke T."/>
            <person name="Pelin A."/>
            <person name="Henrissat B."/>
            <person name="Reynolds N.K."/>
            <person name="Benny G.L."/>
            <person name="Smith M.E."/>
            <person name="James T.Y."/>
            <person name="Grigoriev I.V."/>
        </authorList>
    </citation>
    <scope>NUCLEOTIDE SEQUENCE [LARGE SCALE GENOMIC DNA]</scope>
    <source>
        <strain evidence="3">RSA 1356</strain>
    </source>
</reference>
<gene>
    <name evidence="2" type="ORF">THASP1DRAFT_28152</name>
</gene>
<sequence>MNPALRGTARSNVLAGGLDNRADSSADSSYVSRPCSTVSGTTTTSYHARAGELNHSRSNGSSSGVGGWTRSASSTDSGTGYARLSRSRALANGVHVPSQPSLRARSTSSRSTFGYAMELVQEAEELERSIEEQLPVGRKYTARDIVQVEEARPAQLPRRSARQHRAHTRRPLEDSENEDHSTHLDASSFNHNALAQPYASNAIPTGVGRSLRPRAAPAGRERTNIDAIASWLREQPYSPTQNAGDEVEYERDALSPYQQSIVYSPSVAKGSSIRGTAGLADFDTMPADLPKRRRVAPAERHNSSDTSISADTSHFTAYTRHLRRIAQHTPQPRRVHEPFA</sequence>
<dbReference type="AlphaFoldDB" id="A0A4P9XX96"/>
<accession>A0A4P9XX96</accession>
<feature type="compositionally biased region" description="Polar residues" evidence="1">
    <location>
        <begin position="23"/>
        <end position="46"/>
    </location>
</feature>
<dbReference type="EMBL" id="KZ992472">
    <property type="protein sequence ID" value="RKP10070.1"/>
    <property type="molecule type" value="Genomic_DNA"/>
</dbReference>
<feature type="region of interest" description="Disordered" evidence="1">
    <location>
        <begin position="200"/>
        <end position="221"/>
    </location>
</feature>